<gene>
    <name evidence="2" type="ORF">BCIN_04g02350</name>
</gene>
<reference evidence="2 3" key="3">
    <citation type="journal article" date="2017" name="Mol. Plant Pathol.">
        <title>A gapless genome sequence of the fungus Botrytis cinerea.</title>
        <authorList>
            <person name="Van Kan J.A."/>
            <person name="Stassen J.H."/>
            <person name="Mosbach A."/>
            <person name="Van Der Lee T.A."/>
            <person name="Faino L."/>
            <person name="Farmer A.D."/>
            <person name="Papasotiriou D.G."/>
            <person name="Zhou S."/>
            <person name="Seidl M.F."/>
            <person name="Cottam E."/>
            <person name="Edel D."/>
            <person name="Hahn M."/>
            <person name="Schwartz D.C."/>
            <person name="Dietrich R.A."/>
            <person name="Widdison S."/>
            <person name="Scalliet G."/>
        </authorList>
    </citation>
    <scope>NUCLEOTIDE SEQUENCE [LARGE SCALE GENOMIC DNA]</scope>
    <source>
        <strain evidence="2 3">B05.10</strain>
    </source>
</reference>
<dbReference type="VEuPathDB" id="FungiDB:Bcin04g02350"/>
<feature type="compositionally biased region" description="Basic residues" evidence="1">
    <location>
        <begin position="303"/>
        <end position="312"/>
    </location>
</feature>
<reference evidence="2 3" key="2">
    <citation type="journal article" date="2012" name="Eukaryot. Cell">
        <title>Genome update of Botrytis cinerea strains B05.10 and T4.</title>
        <authorList>
            <person name="Staats M."/>
            <person name="van Kan J.A."/>
        </authorList>
    </citation>
    <scope>NUCLEOTIDE SEQUENCE [LARGE SCALE GENOMIC DNA]</scope>
    <source>
        <strain evidence="2 3">B05.10</strain>
    </source>
</reference>
<evidence type="ECO:0000313" key="3">
    <source>
        <dbReference type="Proteomes" id="UP000001798"/>
    </source>
</evidence>
<dbReference type="Proteomes" id="UP000001798">
    <property type="component" value="Chromosome 4"/>
</dbReference>
<dbReference type="KEGG" id="bfu:BCIN_04g02350"/>
<reference evidence="2 3" key="1">
    <citation type="journal article" date="2011" name="PLoS Genet.">
        <title>Genomic analysis of the necrotrophic fungal pathogens Sclerotinia sclerotiorum and Botrytis cinerea.</title>
        <authorList>
            <person name="Amselem J."/>
            <person name="Cuomo C.A."/>
            <person name="van Kan J.A."/>
            <person name="Viaud M."/>
            <person name="Benito E.P."/>
            <person name="Couloux A."/>
            <person name="Coutinho P.M."/>
            <person name="de Vries R.P."/>
            <person name="Dyer P.S."/>
            <person name="Fillinger S."/>
            <person name="Fournier E."/>
            <person name="Gout L."/>
            <person name="Hahn M."/>
            <person name="Kohn L."/>
            <person name="Lapalu N."/>
            <person name="Plummer K.M."/>
            <person name="Pradier J.M."/>
            <person name="Quevillon E."/>
            <person name="Sharon A."/>
            <person name="Simon A."/>
            <person name="ten Have A."/>
            <person name="Tudzynski B."/>
            <person name="Tudzynski P."/>
            <person name="Wincker P."/>
            <person name="Andrew M."/>
            <person name="Anthouard V."/>
            <person name="Beever R.E."/>
            <person name="Beffa R."/>
            <person name="Benoit I."/>
            <person name="Bouzid O."/>
            <person name="Brault B."/>
            <person name="Chen Z."/>
            <person name="Choquer M."/>
            <person name="Collemare J."/>
            <person name="Cotton P."/>
            <person name="Danchin E.G."/>
            <person name="Da Silva C."/>
            <person name="Gautier A."/>
            <person name="Giraud C."/>
            <person name="Giraud T."/>
            <person name="Gonzalez C."/>
            <person name="Grossetete S."/>
            <person name="Guldener U."/>
            <person name="Henrissat B."/>
            <person name="Howlett B.J."/>
            <person name="Kodira C."/>
            <person name="Kretschmer M."/>
            <person name="Lappartient A."/>
            <person name="Leroch M."/>
            <person name="Levis C."/>
            <person name="Mauceli E."/>
            <person name="Neuveglise C."/>
            <person name="Oeser B."/>
            <person name="Pearson M."/>
            <person name="Poulain J."/>
            <person name="Poussereau N."/>
            <person name="Quesneville H."/>
            <person name="Rascle C."/>
            <person name="Schumacher J."/>
            <person name="Segurens B."/>
            <person name="Sexton A."/>
            <person name="Silva E."/>
            <person name="Sirven C."/>
            <person name="Soanes D.M."/>
            <person name="Talbot N.J."/>
            <person name="Templeton M."/>
            <person name="Yandava C."/>
            <person name="Yarden O."/>
            <person name="Zeng Q."/>
            <person name="Rollins J.A."/>
            <person name="Lebrun M.H."/>
            <person name="Dickman M."/>
        </authorList>
    </citation>
    <scope>NUCLEOTIDE SEQUENCE [LARGE SCALE GENOMIC DNA]</scope>
    <source>
        <strain evidence="2 3">B05.10</strain>
    </source>
</reference>
<dbReference type="OrthoDB" id="4187154at2759"/>
<dbReference type="RefSeq" id="XP_024548228.1">
    <property type="nucleotide sequence ID" value="XM_024692453.1"/>
</dbReference>
<proteinExistence type="predicted"/>
<name>A0A384JEJ3_BOTFB</name>
<sequence length="684" mass="75795">MLLRPLNFGPVAFSSLSDKLSLHLEYEVVIRLPPGKLETLSGDECLKALTSGEIWVASGSSCRVDFVIGLDGKESLGAQNSHIVELLGKFVAESKIWEQLGLSATLHLQNETLRKTNISLQLSNKEPLNSPILDVRPWSCTTTDIRIPDAQLCAQMEQLKVRLLFRPTSGGGQTSRRRKQLPIDSVVAQGSSQTLKIAQPGRPNKSLVIKFGPSENISSLLKSYSSSDKRFQATQASVFATPSIIEVSSKVKISQILKECSESLYSSVILNAIPALSQLSSFISSGPFSEYPPTSGHTASSSHSRKRMKKAPKVSQRTKPGFEIKRKGTSTSPKDMAFDKMQLLSSDEKRCAQTLNNRSSKPLTVGSVSQKRNAAFSSQVEAYVLDPTASCKLVTAAIHVMIAGIETRQRTTKGVKTDDISNISAISLAALGPLMFSPGFKKSVAHNSRYTPRIIQMMTSLTRNAQTPGLRQKTEQIATMPTSEFVDEETDEEIHGELGSEKRLASVVKARLWSMMQRTLYDPSAARQIINKRPISENDIMTEGVDEYGDLLDSIVNDADTQDLTMVDDEFPWIMGNHSENSAFDNILSDDEGMPDHEFEDLLLEDNDVFESLLSDEEMERLAIESESEEMFFGHRCQFEDEEQYDDLLLAIEGLDHDELSLEEKCDILEEDLPLFNNDDLLPI</sequence>
<evidence type="ECO:0000313" key="2">
    <source>
        <dbReference type="EMBL" id="ATZ49035.1"/>
    </source>
</evidence>
<feature type="region of interest" description="Disordered" evidence="1">
    <location>
        <begin position="292"/>
        <end position="331"/>
    </location>
</feature>
<protein>
    <submittedName>
        <fullName evidence="2">Uncharacterized protein</fullName>
    </submittedName>
</protein>
<organism evidence="2 3">
    <name type="scientific">Botryotinia fuckeliana (strain B05.10)</name>
    <name type="common">Noble rot fungus</name>
    <name type="synonym">Botrytis cinerea</name>
    <dbReference type="NCBI Taxonomy" id="332648"/>
    <lineage>
        <taxon>Eukaryota</taxon>
        <taxon>Fungi</taxon>
        <taxon>Dikarya</taxon>
        <taxon>Ascomycota</taxon>
        <taxon>Pezizomycotina</taxon>
        <taxon>Leotiomycetes</taxon>
        <taxon>Helotiales</taxon>
        <taxon>Sclerotiniaceae</taxon>
        <taxon>Botrytis</taxon>
    </lineage>
</organism>
<dbReference type="AlphaFoldDB" id="A0A384JEJ3"/>
<keyword evidence="3" id="KW-1185">Reference proteome</keyword>
<accession>A0A384JEJ3</accession>
<evidence type="ECO:0000256" key="1">
    <source>
        <dbReference type="SAM" id="MobiDB-lite"/>
    </source>
</evidence>
<dbReference type="GeneID" id="5437879"/>
<dbReference type="EMBL" id="CP009808">
    <property type="protein sequence ID" value="ATZ49035.1"/>
    <property type="molecule type" value="Genomic_DNA"/>
</dbReference>